<reference evidence="4" key="4">
    <citation type="submission" date="2024-09" db="EMBL/GenBank/DDBJ databases">
        <authorList>
            <person name="Sun Q."/>
            <person name="Mori K."/>
        </authorList>
    </citation>
    <scope>NUCLEOTIDE SEQUENCE</scope>
    <source>
        <strain evidence="4">KCTC 62575</strain>
    </source>
</reference>
<dbReference type="Proteomes" id="UP001595455">
    <property type="component" value="Unassembled WGS sequence"/>
</dbReference>
<comment type="subcellular location">
    <subcellularLocation>
        <location evidence="1">Virion</location>
    </subcellularLocation>
</comment>
<evidence type="ECO:0000259" key="3">
    <source>
        <dbReference type="Pfam" id="PF05065"/>
    </source>
</evidence>
<proteinExistence type="predicted"/>
<sequence>MAIEKKDIEEVASDLKGVFEDFKKKNDQELEAIKSEKGKLGDQVEKLNEKLGDIDKLKAELEKELKAAKRPGVTGGEGVDEHKTAFYQFLRKGVDDGLADLERKAVQTTTNPDGGFAVPEELDRTLLELLKDESPMRNVCSQITVGSPDYKKLVNLGGAGSGWVGETDPRPTTGTPTLAQLQATMGEIYANPQATQTSLDDVFFNVEDWISTEVAREFAEKEGHAFLLGDGSKKPKGILANTLTTEADKDRAFGSLQKILSGQAGNFSGDNLIDLIFSLKKGYRNGALFMMTNLTQSKVRKFKDSEGNYLWQPGLQLGQPSTLLGYGIEENEDMPEAEADANSILFGNFKRGYLIVDRMGTRVLRDPYTNKPYVGFYTTKRTGGMLLDSNAIKALTLSA</sequence>
<dbReference type="SUPFAM" id="SSF56563">
    <property type="entry name" value="Major capsid protein gp5"/>
    <property type="match status" value="1"/>
</dbReference>
<dbReference type="NCBIfam" id="TIGR01554">
    <property type="entry name" value="major_cap_HK97"/>
    <property type="match status" value="1"/>
</dbReference>
<dbReference type="EMBL" id="PYIX02000069">
    <property type="protein sequence ID" value="RFC81643.1"/>
    <property type="molecule type" value="Genomic_DNA"/>
</dbReference>
<name>A0A371YJK4_9GAMM</name>
<dbReference type="Proteomes" id="UP000240957">
    <property type="component" value="Unassembled WGS sequence"/>
</dbReference>
<dbReference type="Gene3D" id="3.30.2320.10">
    <property type="entry name" value="hypothetical protein PF0899 domain"/>
    <property type="match status" value="1"/>
</dbReference>
<dbReference type="Pfam" id="PF05065">
    <property type="entry name" value="Phage_capsid"/>
    <property type="match status" value="1"/>
</dbReference>
<comment type="caution">
    <text evidence="5">The sequence shown here is derived from an EMBL/GenBank/DDBJ whole genome shotgun (WGS) entry which is preliminary data.</text>
</comment>
<protein>
    <submittedName>
        <fullName evidence="5">Phage major capsid protein</fullName>
    </submittedName>
</protein>
<dbReference type="AlphaFoldDB" id="A0A371YJK4"/>
<evidence type="ECO:0000313" key="6">
    <source>
        <dbReference type="Proteomes" id="UP000240957"/>
    </source>
</evidence>
<dbReference type="Gene3D" id="3.30.2400.10">
    <property type="entry name" value="Major capsid protein gp5"/>
    <property type="match status" value="1"/>
</dbReference>
<organism evidence="5 6">
    <name type="scientific">Acinetobacter sichuanensis</name>
    <dbReference type="NCBI Taxonomy" id="2136183"/>
    <lineage>
        <taxon>Bacteria</taxon>
        <taxon>Pseudomonadati</taxon>
        <taxon>Pseudomonadota</taxon>
        <taxon>Gammaproteobacteria</taxon>
        <taxon>Moraxellales</taxon>
        <taxon>Moraxellaceae</taxon>
        <taxon>Acinetobacter</taxon>
    </lineage>
</organism>
<accession>A0A371YJK4</accession>
<evidence type="ECO:0000256" key="2">
    <source>
        <dbReference type="SAM" id="Coils"/>
    </source>
</evidence>
<dbReference type="EMBL" id="JBHRSF010000051">
    <property type="protein sequence ID" value="MFC2996057.1"/>
    <property type="molecule type" value="Genomic_DNA"/>
</dbReference>
<evidence type="ECO:0000256" key="1">
    <source>
        <dbReference type="ARBA" id="ARBA00004328"/>
    </source>
</evidence>
<dbReference type="RefSeq" id="WP_107010053.1">
    <property type="nucleotide sequence ID" value="NZ_JBHRSF010000051.1"/>
</dbReference>
<keyword evidence="7" id="KW-1185">Reference proteome</keyword>
<gene>
    <name evidence="4" type="ORF">ACFODO_12425</name>
    <name evidence="5" type="ORF">C9E89_020755</name>
</gene>
<evidence type="ECO:0000313" key="5">
    <source>
        <dbReference type="EMBL" id="RFC81643.1"/>
    </source>
</evidence>
<reference evidence="4" key="1">
    <citation type="journal article" date="2014" name="Int. J. Syst. Evol. Microbiol.">
        <title>Complete genome of a new Firmicutes species belonging to the dominant human colonic microbiota ('Ruminococcus bicirculans') reveals two chromosomes and a selective capacity to utilize plant glucans.</title>
        <authorList>
            <consortium name="NISC Comparative Sequencing Program"/>
            <person name="Wegmann U."/>
            <person name="Louis P."/>
            <person name="Goesmann A."/>
            <person name="Henrissat B."/>
            <person name="Duncan S.H."/>
            <person name="Flint H.J."/>
        </authorList>
    </citation>
    <scope>NUCLEOTIDE SEQUENCE</scope>
    <source>
        <strain evidence="4">KCTC 62575</strain>
    </source>
</reference>
<feature type="coiled-coil region" evidence="2">
    <location>
        <begin position="30"/>
        <end position="67"/>
    </location>
</feature>
<feature type="domain" description="Phage capsid-like C-terminal" evidence="3">
    <location>
        <begin position="114"/>
        <end position="396"/>
    </location>
</feature>
<keyword evidence="2" id="KW-0175">Coiled coil</keyword>
<reference evidence="7" key="3">
    <citation type="journal article" date="2019" name="Int. J. Syst. Evol. Microbiol.">
        <title>The Global Catalogue of Microorganisms (GCM) 10K type strain sequencing project: providing services to taxonomists for standard genome sequencing and annotation.</title>
        <authorList>
            <consortium name="The Broad Institute Genomics Platform"/>
            <consortium name="The Broad Institute Genome Sequencing Center for Infectious Disease"/>
            <person name="Wu L."/>
            <person name="Ma J."/>
        </authorList>
    </citation>
    <scope>NUCLEOTIDE SEQUENCE [LARGE SCALE GENOMIC DNA]</scope>
    <source>
        <strain evidence="7">KCTC 62575</strain>
    </source>
</reference>
<dbReference type="InterPro" id="IPR024455">
    <property type="entry name" value="Phage_capsid"/>
</dbReference>
<dbReference type="InterPro" id="IPR054612">
    <property type="entry name" value="Phage_capsid-like_C"/>
</dbReference>
<evidence type="ECO:0000313" key="4">
    <source>
        <dbReference type="EMBL" id="MFC2996057.1"/>
    </source>
</evidence>
<evidence type="ECO:0000313" key="7">
    <source>
        <dbReference type="Proteomes" id="UP001595455"/>
    </source>
</evidence>
<reference evidence="5 6" key="2">
    <citation type="submission" date="2018-08" db="EMBL/GenBank/DDBJ databases">
        <title>The draft genome of Acinetobacter sichuanensis strain WCHAc060041.</title>
        <authorList>
            <person name="Qin J."/>
            <person name="Feng Y."/>
            <person name="Zong Z."/>
        </authorList>
    </citation>
    <scope>NUCLEOTIDE SEQUENCE [LARGE SCALE GENOMIC DNA]</scope>
    <source>
        <strain evidence="5 6">WCHAc060041</strain>
    </source>
</reference>
<dbReference type="OrthoDB" id="9786516at2"/>